<dbReference type="CDD" id="cd00075">
    <property type="entry name" value="HATPase"/>
    <property type="match status" value="1"/>
</dbReference>
<dbReference type="Proteomes" id="UP000664701">
    <property type="component" value="Chromosome"/>
</dbReference>
<gene>
    <name evidence="12" type="ORF">DOK78_002740</name>
</gene>
<dbReference type="InterPro" id="IPR036097">
    <property type="entry name" value="HisK_dim/P_sf"/>
</dbReference>
<feature type="transmembrane region" description="Helical" evidence="9">
    <location>
        <begin position="159"/>
        <end position="179"/>
    </location>
</feature>
<dbReference type="SUPFAM" id="SSF55785">
    <property type="entry name" value="PYP-like sensor domain (PAS domain)"/>
    <property type="match status" value="1"/>
</dbReference>
<keyword evidence="5" id="KW-0808">Transferase</keyword>
<proteinExistence type="predicted"/>
<dbReference type="SUPFAM" id="SSF55874">
    <property type="entry name" value="ATPase domain of HSP90 chaperone/DNA topoisomerase II/histidine kinase"/>
    <property type="match status" value="1"/>
</dbReference>
<evidence type="ECO:0000256" key="2">
    <source>
        <dbReference type="ARBA" id="ARBA00004370"/>
    </source>
</evidence>
<evidence type="ECO:0000313" key="13">
    <source>
        <dbReference type="Proteomes" id="UP000664701"/>
    </source>
</evidence>
<dbReference type="PRINTS" id="PR00344">
    <property type="entry name" value="BCTRLSENSOR"/>
</dbReference>
<keyword evidence="9" id="KW-0812">Transmembrane</keyword>
<dbReference type="Gene3D" id="1.10.287.130">
    <property type="match status" value="1"/>
</dbReference>
<evidence type="ECO:0000256" key="1">
    <source>
        <dbReference type="ARBA" id="ARBA00000085"/>
    </source>
</evidence>
<dbReference type="RefSeq" id="WP_207941748.1">
    <property type="nucleotide sequence ID" value="NZ_CP147251.1"/>
</dbReference>
<evidence type="ECO:0000256" key="5">
    <source>
        <dbReference type="ARBA" id="ARBA00022679"/>
    </source>
</evidence>
<dbReference type="InterPro" id="IPR036890">
    <property type="entry name" value="HATPase_C_sf"/>
</dbReference>
<evidence type="ECO:0000259" key="10">
    <source>
        <dbReference type="PROSITE" id="PS50109"/>
    </source>
</evidence>
<evidence type="ECO:0000256" key="7">
    <source>
        <dbReference type="ARBA" id="ARBA00023012"/>
    </source>
</evidence>
<feature type="domain" description="PAS" evidence="11">
    <location>
        <begin position="237"/>
        <end position="273"/>
    </location>
</feature>
<comment type="catalytic activity">
    <reaction evidence="1">
        <text>ATP + protein L-histidine = ADP + protein N-phospho-L-histidine.</text>
        <dbReference type="EC" id="2.7.13.3"/>
    </reaction>
</comment>
<evidence type="ECO:0000256" key="6">
    <source>
        <dbReference type="ARBA" id="ARBA00022777"/>
    </source>
</evidence>
<dbReference type="InterPro" id="IPR004358">
    <property type="entry name" value="Sig_transdc_His_kin-like_C"/>
</dbReference>
<evidence type="ECO:0000256" key="4">
    <source>
        <dbReference type="ARBA" id="ARBA00022553"/>
    </source>
</evidence>
<dbReference type="SUPFAM" id="SSF47384">
    <property type="entry name" value="Homodimeric domain of signal transducing histidine kinase"/>
    <property type="match status" value="1"/>
</dbReference>
<feature type="transmembrane region" description="Helical" evidence="9">
    <location>
        <begin position="6"/>
        <end position="24"/>
    </location>
</feature>
<evidence type="ECO:0000256" key="8">
    <source>
        <dbReference type="ARBA" id="ARBA00023136"/>
    </source>
</evidence>
<dbReference type="PROSITE" id="PS50112">
    <property type="entry name" value="PAS"/>
    <property type="match status" value="1"/>
</dbReference>
<dbReference type="InterPro" id="IPR000014">
    <property type="entry name" value="PAS"/>
</dbReference>
<name>A0ABZ2SVH7_9ENTE</name>
<dbReference type="EC" id="2.7.13.3" evidence="3"/>
<keyword evidence="4" id="KW-0597">Phosphoprotein</keyword>
<reference evidence="12 13" key="1">
    <citation type="submission" date="2024-03" db="EMBL/GenBank/DDBJ databases">
        <title>The Genome Sequence of Enterococcus sp. DIV2402.</title>
        <authorList>
            <consortium name="The Broad Institute Genomics Platform"/>
            <consortium name="The Broad Institute Microbial Omics Core"/>
            <consortium name="The Broad Institute Genomic Center for Infectious Diseases"/>
            <person name="Earl A."/>
            <person name="Manson A."/>
            <person name="Gilmore M."/>
            <person name="Schwartman J."/>
            <person name="Shea T."/>
            <person name="Abouelleil A."/>
            <person name="Cao P."/>
            <person name="Chapman S."/>
            <person name="Cusick C."/>
            <person name="Young S."/>
            <person name="Neafsey D."/>
            <person name="Nusbaum C."/>
            <person name="Birren B."/>
        </authorList>
    </citation>
    <scope>NUCLEOTIDE SEQUENCE [LARGE SCALE GENOMIC DNA]</scope>
    <source>
        <strain evidence="12 13">DIV2402</strain>
    </source>
</reference>
<accession>A0ABZ2SVH7</accession>
<dbReference type="SMART" id="SM00388">
    <property type="entry name" value="HisKA"/>
    <property type="match status" value="1"/>
</dbReference>
<dbReference type="Pfam" id="PF00512">
    <property type="entry name" value="HisKA"/>
    <property type="match status" value="1"/>
</dbReference>
<dbReference type="Gene3D" id="3.30.450.20">
    <property type="entry name" value="PAS domain"/>
    <property type="match status" value="1"/>
</dbReference>
<protein>
    <recommendedName>
        <fullName evidence="3">histidine kinase</fullName>
        <ecNumber evidence="3">2.7.13.3</ecNumber>
    </recommendedName>
</protein>
<comment type="subcellular location">
    <subcellularLocation>
        <location evidence="2">Membrane</location>
    </subcellularLocation>
</comment>
<feature type="domain" description="Histidine kinase" evidence="10">
    <location>
        <begin position="354"/>
        <end position="567"/>
    </location>
</feature>
<evidence type="ECO:0000256" key="9">
    <source>
        <dbReference type="SAM" id="Phobius"/>
    </source>
</evidence>
<dbReference type="PANTHER" id="PTHR45453:SF1">
    <property type="entry name" value="PHOSPHATE REGULON SENSOR PROTEIN PHOR"/>
    <property type="match status" value="1"/>
</dbReference>
<dbReference type="EMBL" id="CP147251">
    <property type="protein sequence ID" value="WYJ78084.1"/>
    <property type="molecule type" value="Genomic_DNA"/>
</dbReference>
<keyword evidence="6 12" id="KW-0418">Kinase</keyword>
<dbReference type="CDD" id="cd00082">
    <property type="entry name" value="HisKA"/>
    <property type="match status" value="1"/>
</dbReference>
<dbReference type="InterPro" id="IPR003594">
    <property type="entry name" value="HATPase_dom"/>
</dbReference>
<dbReference type="InterPro" id="IPR003661">
    <property type="entry name" value="HisK_dim/P_dom"/>
</dbReference>
<keyword evidence="8 9" id="KW-0472">Membrane</keyword>
<sequence length="567" mass="65235">MKKQNYLGWLLLLFTIFIGSWQFIRNFYDQQVLMQHETYLQQKADLFIRLSASDQSLETIAKQYVIDSEERITSLDEKGNILFDTYDSTLSGTRSKRPEVNAVLKGSSLGRAVRMSPTLHKELLYVAIPIKEDGQLKAIIRIAEPTANFLPSAQRMKQAIFLVYSFFWLILSGIILQILRRRNRPVETILPVIKKMIKHPDNPEIIMQSSPQWKELYQSVNLLSEQMSHTYQAYSASEKRLYTLLNELMIGVFIIDEDGKLLLMNATMQEQLGNFAAPLQRSFTETITDTQLIQMIYQINDKHPFTHEEIQTTNERVLDITLRYFEEAKQILGVSYDLTRIRQLEKLQKDFVGNVSHELKTPVTSLIGFTETLLDGAKDNPETLTAFLKIMQKDAYRLENLIQEIIQLSKSADIDYHIQTINVDQVFQQILTDYTPVIEEKQLTITLEGDTNLFFTTKMELFTPICKNLIENAINYSLPQGEIKIHFAEKSGLVFYVQDFGIGIEKEEQVRIFERFYRVDKARARNSGGTGLGLAIVKDYVEILGGSIHVDSHLGVGSTFHVFLPMN</sequence>
<evidence type="ECO:0000313" key="12">
    <source>
        <dbReference type="EMBL" id="WYJ78084.1"/>
    </source>
</evidence>
<dbReference type="Pfam" id="PF02518">
    <property type="entry name" value="HATPase_c"/>
    <property type="match status" value="1"/>
</dbReference>
<organism evidence="12 13">
    <name type="scientific">Candidatus Enterococcus lowellii</name>
    <dbReference type="NCBI Taxonomy" id="2230877"/>
    <lineage>
        <taxon>Bacteria</taxon>
        <taxon>Bacillati</taxon>
        <taxon>Bacillota</taxon>
        <taxon>Bacilli</taxon>
        <taxon>Lactobacillales</taxon>
        <taxon>Enterococcaceae</taxon>
        <taxon>Enterococcus</taxon>
    </lineage>
</organism>
<dbReference type="GO" id="GO:0016301">
    <property type="term" value="F:kinase activity"/>
    <property type="evidence" value="ECO:0007669"/>
    <property type="project" value="UniProtKB-KW"/>
</dbReference>
<dbReference type="InterPro" id="IPR050351">
    <property type="entry name" value="BphY/WalK/GraS-like"/>
</dbReference>
<dbReference type="InterPro" id="IPR035965">
    <property type="entry name" value="PAS-like_dom_sf"/>
</dbReference>
<dbReference type="SMART" id="SM00387">
    <property type="entry name" value="HATPase_c"/>
    <property type="match status" value="1"/>
</dbReference>
<keyword evidence="9" id="KW-1133">Transmembrane helix</keyword>
<dbReference type="Gene3D" id="3.30.565.10">
    <property type="entry name" value="Histidine kinase-like ATPase, C-terminal domain"/>
    <property type="match status" value="1"/>
</dbReference>
<evidence type="ECO:0000256" key="3">
    <source>
        <dbReference type="ARBA" id="ARBA00012438"/>
    </source>
</evidence>
<dbReference type="PROSITE" id="PS50109">
    <property type="entry name" value="HIS_KIN"/>
    <property type="match status" value="1"/>
</dbReference>
<keyword evidence="13" id="KW-1185">Reference proteome</keyword>
<evidence type="ECO:0000259" key="11">
    <source>
        <dbReference type="PROSITE" id="PS50112"/>
    </source>
</evidence>
<dbReference type="InterPro" id="IPR005467">
    <property type="entry name" value="His_kinase_dom"/>
</dbReference>
<keyword evidence="7" id="KW-0902">Two-component regulatory system</keyword>
<dbReference type="PANTHER" id="PTHR45453">
    <property type="entry name" value="PHOSPHATE REGULON SENSOR PROTEIN PHOR"/>
    <property type="match status" value="1"/>
</dbReference>